<dbReference type="PANTHER" id="PTHR35090">
    <property type="entry name" value="DNA-DIRECTED RNA POLYMERASE SUBUNIT I"/>
    <property type="match status" value="1"/>
</dbReference>
<evidence type="ECO:0000313" key="2">
    <source>
        <dbReference type="EMBL" id="ABV94369.1"/>
    </source>
</evidence>
<proteinExistence type="predicted"/>
<dbReference type="PANTHER" id="PTHR35090:SF1">
    <property type="entry name" value="SLR0144 PROTEIN"/>
    <property type="match status" value="1"/>
</dbReference>
<name>A8LI35_DINSH</name>
<dbReference type="GO" id="GO:0015979">
    <property type="term" value="P:photosynthesis"/>
    <property type="evidence" value="ECO:0007669"/>
    <property type="project" value="InterPro"/>
</dbReference>
<feature type="domain" description="4-vinyl reductase 4VR" evidence="1">
    <location>
        <begin position="144"/>
        <end position="205"/>
    </location>
</feature>
<dbReference type="eggNOG" id="COG1719">
    <property type="taxonomic scope" value="Bacteria"/>
</dbReference>
<dbReference type="InterPro" id="IPR024096">
    <property type="entry name" value="NO_sig/Golgi_transp_ligand-bd"/>
</dbReference>
<sequence length="207" mass="22492">MPLDTAAGRVWAAPDTTARIGPNAVLQLITVLDEEGGPELVAHVMALAGLFDIPSDDAMIDERPVARLHQALRRDRPGDAPRLAWAAGEATANYIIANRIPRPVQWLLRALPVGPAAKLLSVAIAKHAWTFAGSGRFSVVSTRPMVFEIADNPVVRGEQAQSPICFWHVAVFETLFRRLVAPDFRARETACCAVGAPACRFELRRIG</sequence>
<dbReference type="InterPro" id="IPR010249">
    <property type="entry name" value="BchJ"/>
</dbReference>
<protein>
    <submittedName>
        <fullName evidence="2">Putative bacteriochlorophyll synthase 23 kDa chain</fullName>
    </submittedName>
</protein>
<dbReference type="EMBL" id="CP000830">
    <property type="protein sequence ID" value="ABV94369.1"/>
    <property type="molecule type" value="Genomic_DNA"/>
</dbReference>
<dbReference type="SUPFAM" id="SSF111126">
    <property type="entry name" value="Ligand-binding domain in the NO signalling and Golgi transport"/>
    <property type="match status" value="1"/>
</dbReference>
<reference evidence="3" key="1">
    <citation type="journal article" date="2010" name="ISME J.">
        <title>The complete genome sequence of the algal symbiont Dinoroseobacter shibae: a hitchhiker's guide to life in the sea.</title>
        <authorList>
            <person name="Wagner-Dobler I."/>
            <person name="Ballhausen B."/>
            <person name="Berger M."/>
            <person name="Brinkhoff T."/>
            <person name="Buchholz I."/>
            <person name="Bunk B."/>
            <person name="Cypionka H."/>
            <person name="Daniel R."/>
            <person name="Drepper T."/>
            <person name="Gerdts G."/>
            <person name="Hahnke S."/>
            <person name="Han C."/>
            <person name="Jahn D."/>
            <person name="Kalhoefer D."/>
            <person name="Kiss H."/>
            <person name="Klenk H.P."/>
            <person name="Kyrpides N."/>
            <person name="Liebl W."/>
            <person name="Liesegang H."/>
            <person name="Meincke L."/>
            <person name="Pati A."/>
            <person name="Petersen J."/>
            <person name="Piekarski T."/>
            <person name="Pommerenke C."/>
            <person name="Pradella S."/>
            <person name="Pukall R."/>
            <person name="Rabus R."/>
            <person name="Stackebrandt E."/>
            <person name="Thole S."/>
            <person name="Thompson L."/>
            <person name="Tielen P."/>
            <person name="Tomasch J."/>
            <person name="von Jan M."/>
            <person name="Wanphrut N."/>
            <person name="Wichels A."/>
            <person name="Zech H."/>
            <person name="Simon M."/>
        </authorList>
    </citation>
    <scope>NUCLEOTIDE SEQUENCE [LARGE SCALE GENOMIC DNA]</scope>
    <source>
        <strain evidence="3">DSM 16493 / NCIMB 14021 / DFL 12</strain>
    </source>
</reference>
<dbReference type="KEGG" id="dsh:Dshi_2636"/>
<organism evidence="2 3">
    <name type="scientific">Dinoroseobacter shibae (strain DSM 16493 / NCIMB 14021 / DFL 12)</name>
    <dbReference type="NCBI Taxonomy" id="398580"/>
    <lineage>
        <taxon>Bacteria</taxon>
        <taxon>Pseudomonadati</taxon>
        <taxon>Pseudomonadota</taxon>
        <taxon>Alphaproteobacteria</taxon>
        <taxon>Rhodobacterales</taxon>
        <taxon>Roseobacteraceae</taxon>
        <taxon>Dinoroseobacter</taxon>
    </lineage>
</organism>
<keyword evidence="3" id="KW-1185">Reference proteome</keyword>
<dbReference type="SMART" id="SM00989">
    <property type="entry name" value="V4R"/>
    <property type="match status" value="1"/>
</dbReference>
<accession>A8LI35</accession>
<dbReference type="NCBIfam" id="TIGR02019">
    <property type="entry name" value="BchJ"/>
    <property type="match status" value="1"/>
</dbReference>
<dbReference type="OrthoDB" id="2080515at2"/>
<dbReference type="InterPro" id="IPR004096">
    <property type="entry name" value="V4R"/>
</dbReference>
<dbReference type="Pfam" id="PF02830">
    <property type="entry name" value="V4R"/>
    <property type="match status" value="1"/>
</dbReference>
<gene>
    <name evidence="2" type="ordered locus">Dshi_2636</name>
</gene>
<evidence type="ECO:0000259" key="1">
    <source>
        <dbReference type="SMART" id="SM00989"/>
    </source>
</evidence>
<dbReference type="RefSeq" id="WP_012179297.1">
    <property type="nucleotide sequence ID" value="NC_009952.1"/>
</dbReference>
<dbReference type="AlphaFoldDB" id="A8LI35"/>
<dbReference type="Gene3D" id="3.30.1380.20">
    <property type="entry name" value="Trafficking protein particle complex subunit 3"/>
    <property type="match status" value="1"/>
</dbReference>
<dbReference type="STRING" id="398580.Dshi_2636"/>
<dbReference type="HOGENOM" id="CLU_092419_0_0_5"/>
<dbReference type="Proteomes" id="UP000006833">
    <property type="component" value="Chromosome"/>
</dbReference>
<evidence type="ECO:0000313" key="3">
    <source>
        <dbReference type="Proteomes" id="UP000006833"/>
    </source>
</evidence>
<dbReference type="GO" id="GO:0030494">
    <property type="term" value="P:bacteriochlorophyll biosynthetic process"/>
    <property type="evidence" value="ECO:0007669"/>
    <property type="project" value="InterPro"/>
</dbReference>